<organism evidence="3 4">
    <name type="scientific">Collinsella aerofaciens (strain ATCC 25986 / DSM 3979 / JCM 10188 / KCTC 3647 / NCTC 11838 / VPI 1003)</name>
    <dbReference type="NCBI Taxonomy" id="411903"/>
    <lineage>
        <taxon>Bacteria</taxon>
        <taxon>Bacillati</taxon>
        <taxon>Actinomycetota</taxon>
        <taxon>Coriobacteriia</taxon>
        <taxon>Coriobacteriales</taxon>
        <taxon>Coriobacteriaceae</taxon>
        <taxon>Collinsella</taxon>
    </lineage>
</organism>
<keyword evidence="2" id="KW-0472">Membrane</keyword>
<keyword evidence="2" id="KW-0812">Transmembrane</keyword>
<feature type="region of interest" description="Disordered" evidence="1">
    <location>
        <begin position="72"/>
        <end position="133"/>
    </location>
</feature>
<evidence type="ECO:0000313" key="3">
    <source>
        <dbReference type="EMBL" id="QIA34872.1"/>
    </source>
</evidence>
<dbReference type="RefSeq" id="WP_147293063.1">
    <property type="nucleotide sequence ID" value="NZ_AAVN02000017.1"/>
</dbReference>
<name>A0A858B7P0_COLAA</name>
<evidence type="ECO:0000256" key="1">
    <source>
        <dbReference type="SAM" id="MobiDB-lite"/>
    </source>
</evidence>
<dbReference type="GeneID" id="92850929"/>
<dbReference type="EMBL" id="CP048434">
    <property type="protein sequence ID" value="QIA34872.1"/>
    <property type="molecule type" value="Genomic_DNA"/>
</dbReference>
<evidence type="ECO:0000313" key="4">
    <source>
        <dbReference type="Proteomes" id="UP000464211"/>
    </source>
</evidence>
<dbReference type="AlphaFoldDB" id="A0A858B7P0"/>
<accession>A0A858B7P0</accession>
<gene>
    <name evidence="3" type="ORF">GXM19_10920</name>
</gene>
<dbReference type="Proteomes" id="UP000464211">
    <property type="component" value="Plasmid putative_pCaero1"/>
</dbReference>
<geneLocation type="plasmid" evidence="4">
    <name>putative_pcaero1</name>
</geneLocation>
<keyword evidence="3" id="KW-0614">Plasmid</keyword>
<proteinExistence type="predicted"/>
<feature type="transmembrane region" description="Helical" evidence="2">
    <location>
        <begin position="12"/>
        <end position="35"/>
    </location>
</feature>
<protein>
    <submittedName>
        <fullName evidence="3">Uncharacterized protein</fullName>
    </submittedName>
</protein>
<keyword evidence="2" id="KW-1133">Transmembrane helix</keyword>
<sequence>MDVNEISNQRKGLFPFLSLKTSLDIIGALFGNFWLSKRAQFSGFCAPFGNLLCPFRKLPMSKGAHEIAEKGIGNCRKGHSGEREKRTKKDKNCRKGHRKLPKRAQNKNKNLNLNSKIAEKGIGNCRKGHSGGK</sequence>
<feature type="compositionally biased region" description="Basic residues" evidence="1">
    <location>
        <begin position="88"/>
        <end position="106"/>
    </location>
</feature>
<evidence type="ECO:0000256" key="2">
    <source>
        <dbReference type="SAM" id="Phobius"/>
    </source>
</evidence>
<reference evidence="3 4" key="1">
    <citation type="submission" date="2020-01" db="EMBL/GenBank/DDBJ databases">
        <title>Complete genome sequence of Collinsella aerofaciens JCM 10188(T).</title>
        <authorList>
            <person name="Tourlousse D.M."/>
            <person name="Sakamoto M."/>
            <person name="Miura T."/>
            <person name="Narita K."/>
            <person name="Ohashi A."/>
            <person name="Uchino Y."/>
            <person name="Yamazoe A."/>
            <person name="Kameyama K."/>
            <person name="Terauchi J."/>
            <person name="Ohkuma M."/>
            <person name="Kawasaki H."/>
            <person name="Sekiguchi Y."/>
        </authorList>
    </citation>
    <scope>NUCLEOTIDE SEQUENCE [LARGE SCALE GENOMIC DNA]</scope>
    <source>
        <strain evidence="3 4">JCM 10188</strain>
        <plasmid evidence="4">putative_pcaero1</plasmid>
    </source>
</reference>